<dbReference type="Pfam" id="PF13450">
    <property type="entry name" value="NAD_binding_8"/>
    <property type="match status" value="1"/>
</dbReference>
<keyword evidence="9" id="KW-1185">Reference proteome</keyword>
<gene>
    <name evidence="8" type="ORF">J3R30DRAFT_3699628</name>
</gene>
<evidence type="ECO:0000256" key="2">
    <source>
        <dbReference type="ARBA" id="ARBA00022630"/>
    </source>
</evidence>
<dbReference type="SUPFAM" id="SSF51905">
    <property type="entry name" value="FAD/NAD(P)-binding domain"/>
    <property type="match status" value="1"/>
</dbReference>
<evidence type="ECO:0000259" key="7">
    <source>
        <dbReference type="Pfam" id="PF01494"/>
    </source>
</evidence>
<dbReference type="OrthoDB" id="9993796at2759"/>
<keyword evidence="6" id="KW-0812">Transmembrane</keyword>
<dbReference type="InterPro" id="IPR002938">
    <property type="entry name" value="FAD-bd"/>
</dbReference>
<keyword evidence="6" id="KW-0472">Membrane</keyword>
<dbReference type="GO" id="GO:0071949">
    <property type="term" value="F:FAD binding"/>
    <property type="evidence" value="ECO:0007669"/>
    <property type="project" value="InterPro"/>
</dbReference>
<dbReference type="PANTHER" id="PTHR13789">
    <property type="entry name" value="MONOOXYGENASE"/>
    <property type="match status" value="1"/>
</dbReference>
<dbReference type="AlphaFoldDB" id="A0A9W9AGM6"/>
<keyword evidence="2" id="KW-0285">Flavoprotein</keyword>
<dbReference type="PRINTS" id="PR00420">
    <property type="entry name" value="RNGMNOXGNASE"/>
</dbReference>
<evidence type="ECO:0000256" key="3">
    <source>
        <dbReference type="ARBA" id="ARBA00022827"/>
    </source>
</evidence>
<sequence length="435" mass="48035">MAVNTQRHWTKFDDNKEGVPLYNGRKAQKQLRFLIVGCGLGGLAAAYTLGQAGHSVTVVESSSSIGEVDDTGEILGMSRLEGKFERDHGAPWYVVHRADLHGMLFTLASPYMKLRMNSKVVDLDVKDPHRPSVTLHTGEIISADLIIGADGINSVGRNFVTGKTDIPLDIPTGDVAYRVVLPTHTFTDDLELRSLVEEPRVRLWMGPGKHVVGYCIRNRKEYNMVLVKPGDGHSYSWTAKGDLDEMRSDFNEWDPCLQKLLSRAESPLETWIHASNRVVLLGDSCHPMLPYRAQGSAMAIEDAAVLGNLFSRISNSSQIPALLKAYEGLRHARGSATQSASALNRQIFHLPDGVEQQQQDAAMKIAMEAELSNHKAKDGHRLPISSGDNPNVWSDNKKNAEQFDYDPDAAVDEWWALNGSRINLLGGPSFTRSNL</sequence>
<dbReference type="GO" id="GO:0004497">
    <property type="term" value="F:monooxygenase activity"/>
    <property type="evidence" value="ECO:0007669"/>
    <property type="project" value="UniProtKB-KW"/>
</dbReference>
<dbReference type="InterPro" id="IPR050493">
    <property type="entry name" value="FAD-dep_Monooxygenase_BioMet"/>
</dbReference>
<dbReference type="EMBL" id="JAOTPV010000005">
    <property type="protein sequence ID" value="KAJ4482208.1"/>
    <property type="molecule type" value="Genomic_DNA"/>
</dbReference>
<dbReference type="InterPro" id="IPR036188">
    <property type="entry name" value="FAD/NAD-bd_sf"/>
</dbReference>
<comment type="caution">
    <text evidence="8">The sequence shown here is derived from an EMBL/GenBank/DDBJ whole genome shotgun (WGS) entry which is preliminary data.</text>
</comment>
<keyword evidence="4" id="KW-0560">Oxidoreductase</keyword>
<proteinExistence type="inferred from homology"/>
<evidence type="ECO:0000256" key="6">
    <source>
        <dbReference type="SAM" id="Phobius"/>
    </source>
</evidence>
<feature type="transmembrane region" description="Helical" evidence="6">
    <location>
        <begin position="31"/>
        <end position="50"/>
    </location>
</feature>
<dbReference type="SUPFAM" id="SSF54373">
    <property type="entry name" value="FAD-linked reductases, C-terminal domain"/>
    <property type="match status" value="1"/>
</dbReference>
<name>A0A9W9AGM6_9AGAR</name>
<dbReference type="PANTHER" id="PTHR13789:SF147">
    <property type="entry name" value="PUTATIVE (AFU_ORTHOLOGUE AFUA_2G01950)-RELATED"/>
    <property type="match status" value="1"/>
</dbReference>
<evidence type="ECO:0000313" key="9">
    <source>
        <dbReference type="Proteomes" id="UP001150266"/>
    </source>
</evidence>
<keyword evidence="6" id="KW-1133">Transmembrane helix</keyword>
<organism evidence="8 9">
    <name type="scientific">Lentinula aciculospora</name>
    <dbReference type="NCBI Taxonomy" id="153920"/>
    <lineage>
        <taxon>Eukaryota</taxon>
        <taxon>Fungi</taxon>
        <taxon>Dikarya</taxon>
        <taxon>Basidiomycota</taxon>
        <taxon>Agaricomycotina</taxon>
        <taxon>Agaricomycetes</taxon>
        <taxon>Agaricomycetidae</taxon>
        <taxon>Agaricales</taxon>
        <taxon>Marasmiineae</taxon>
        <taxon>Omphalotaceae</taxon>
        <taxon>Lentinula</taxon>
    </lineage>
</organism>
<dbReference type="Pfam" id="PF01494">
    <property type="entry name" value="FAD_binding_3"/>
    <property type="match status" value="1"/>
</dbReference>
<evidence type="ECO:0000256" key="5">
    <source>
        <dbReference type="ARBA" id="ARBA00023033"/>
    </source>
</evidence>
<evidence type="ECO:0000256" key="4">
    <source>
        <dbReference type="ARBA" id="ARBA00023002"/>
    </source>
</evidence>
<protein>
    <submittedName>
        <fullName evidence="8">FAD/NAD-P-binding domain-containing protein</fullName>
    </submittedName>
</protein>
<reference evidence="8" key="1">
    <citation type="submission" date="2022-08" db="EMBL/GenBank/DDBJ databases">
        <title>A Global Phylogenomic Analysis of the Shiitake Genus Lentinula.</title>
        <authorList>
            <consortium name="DOE Joint Genome Institute"/>
            <person name="Sierra-Patev S."/>
            <person name="Min B."/>
            <person name="Naranjo-Ortiz M."/>
            <person name="Looney B."/>
            <person name="Konkel Z."/>
            <person name="Slot J.C."/>
            <person name="Sakamoto Y."/>
            <person name="Steenwyk J.L."/>
            <person name="Rokas A."/>
            <person name="Carro J."/>
            <person name="Camarero S."/>
            <person name="Ferreira P."/>
            <person name="Molpeceres G."/>
            <person name="Ruiz-Duenas F.J."/>
            <person name="Serrano A."/>
            <person name="Henrissat B."/>
            <person name="Drula E."/>
            <person name="Hughes K.W."/>
            <person name="Mata J.L."/>
            <person name="Ishikawa N.K."/>
            <person name="Vargas-Isla R."/>
            <person name="Ushijima S."/>
            <person name="Smith C.A."/>
            <person name="Ahrendt S."/>
            <person name="Andreopoulos W."/>
            <person name="He G."/>
            <person name="Labutti K."/>
            <person name="Lipzen A."/>
            <person name="Ng V."/>
            <person name="Riley R."/>
            <person name="Sandor L."/>
            <person name="Barry K."/>
            <person name="Martinez A.T."/>
            <person name="Xiao Y."/>
            <person name="Gibbons J.G."/>
            <person name="Terashima K."/>
            <person name="Grigoriev I.V."/>
            <person name="Hibbett D.S."/>
        </authorList>
    </citation>
    <scope>NUCLEOTIDE SEQUENCE</scope>
    <source>
        <strain evidence="8">JLM2183</strain>
    </source>
</reference>
<evidence type="ECO:0000313" key="8">
    <source>
        <dbReference type="EMBL" id="KAJ4482208.1"/>
    </source>
</evidence>
<comment type="similarity">
    <text evidence="1">Belongs to the paxM FAD-dependent monooxygenase family.</text>
</comment>
<accession>A0A9W9AGM6</accession>
<dbReference type="Proteomes" id="UP001150266">
    <property type="component" value="Unassembled WGS sequence"/>
</dbReference>
<keyword evidence="3" id="KW-0274">FAD</keyword>
<dbReference type="Gene3D" id="3.50.50.60">
    <property type="entry name" value="FAD/NAD(P)-binding domain"/>
    <property type="match status" value="1"/>
</dbReference>
<keyword evidence="5" id="KW-0503">Monooxygenase</keyword>
<feature type="domain" description="FAD-binding" evidence="7">
    <location>
        <begin position="110"/>
        <end position="337"/>
    </location>
</feature>
<evidence type="ECO:0000256" key="1">
    <source>
        <dbReference type="ARBA" id="ARBA00007992"/>
    </source>
</evidence>